<feature type="region of interest" description="Disordered" evidence="1">
    <location>
        <begin position="336"/>
        <end position="359"/>
    </location>
</feature>
<feature type="region of interest" description="Disordered" evidence="1">
    <location>
        <begin position="227"/>
        <end position="300"/>
    </location>
</feature>
<accession>A0A9P5LNU2</accession>
<organism evidence="2 3">
    <name type="scientific">Botrytis byssoidea</name>
    <dbReference type="NCBI Taxonomy" id="139641"/>
    <lineage>
        <taxon>Eukaryota</taxon>
        <taxon>Fungi</taxon>
        <taxon>Dikarya</taxon>
        <taxon>Ascomycota</taxon>
        <taxon>Pezizomycotina</taxon>
        <taxon>Leotiomycetes</taxon>
        <taxon>Helotiales</taxon>
        <taxon>Sclerotiniaceae</taxon>
        <taxon>Botrytis</taxon>
    </lineage>
</organism>
<evidence type="ECO:0000313" key="3">
    <source>
        <dbReference type="Proteomes" id="UP000710849"/>
    </source>
</evidence>
<dbReference type="Proteomes" id="UP000710849">
    <property type="component" value="Unassembled WGS sequence"/>
</dbReference>
<dbReference type="GeneID" id="62153754"/>
<feature type="compositionally biased region" description="Basic and acidic residues" evidence="1">
    <location>
        <begin position="277"/>
        <end position="300"/>
    </location>
</feature>
<feature type="compositionally biased region" description="Basic and acidic residues" evidence="1">
    <location>
        <begin position="86"/>
        <end position="102"/>
    </location>
</feature>
<evidence type="ECO:0000313" key="2">
    <source>
        <dbReference type="EMBL" id="KAF7926657.1"/>
    </source>
</evidence>
<comment type="caution">
    <text evidence="2">The sequence shown here is derived from an EMBL/GenBank/DDBJ whole genome shotgun (WGS) entry which is preliminary data.</text>
</comment>
<dbReference type="AlphaFoldDB" id="A0A9P5LNU2"/>
<gene>
    <name evidence="2" type="ORF">EAE97_010166</name>
</gene>
<keyword evidence="3" id="KW-1185">Reference proteome</keyword>
<dbReference type="EMBL" id="RCSW01000026">
    <property type="protein sequence ID" value="KAF7926657.1"/>
    <property type="molecule type" value="Genomic_DNA"/>
</dbReference>
<feature type="compositionally biased region" description="Polar residues" evidence="1">
    <location>
        <begin position="339"/>
        <end position="359"/>
    </location>
</feature>
<feature type="region of interest" description="Disordered" evidence="1">
    <location>
        <begin position="155"/>
        <end position="177"/>
    </location>
</feature>
<protein>
    <submittedName>
        <fullName evidence="2">Uncharacterized protein</fullName>
    </submittedName>
</protein>
<reference evidence="2 3" key="1">
    <citation type="journal article" date="2020" name="Genome Biol. Evol.">
        <title>Comparative genomics of Sclerotiniaceae.</title>
        <authorList>
            <person name="Valero Jimenez C.A."/>
            <person name="Steentjes M."/>
            <person name="Scholten O.E."/>
            <person name="Van Kan J.A.L."/>
        </authorList>
    </citation>
    <scope>NUCLEOTIDE SEQUENCE [LARGE SCALE GENOMIC DNA]</scope>
    <source>
        <strain evidence="2 3">MUCL 94</strain>
    </source>
</reference>
<feature type="region of interest" description="Disordered" evidence="1">
    <location>
        <begin position="86"/>
        <end position="142"/>
    </location>
</feature>
<proteinExistence type="predicted"/>
<dbReference type="RefSeq" id="XP_038728391.1">
    <property type="nucleotide sequence ID" value="XM_038880681.1"/>
</dbReference>
<name>A0A9P5LNU2_9HELO</name>
<evidence type="ECO:0000256" key="1">
    <source>
        <dbReference type="SAM" id="MobiDB-lite"/>
    </source>
</evidence>
<sequence>MLENMACRSKFDNMAPIFSSKGEKRKEQFNNMTAKRFGSNGRDVAAELRTIADALEETLEFQRLMGKRSRTEDPEDRLLAQLAEVKSKDDKANGMLDDDKPRLPIPSQERSMSRDSLRRTNRSVNLNGMHDGQSDPRSYGRSAAERLPLNRHFPENDVPQEIMRPSSTQPGRLMTPQPARAATFPSIRSMTPQPTPTSIHFPYRSEVRQHSQPPYARTPGYTSIIARGIPDRHRSRPPPSQRLYEVPDPPQTYGFDVPPQLDPNPYYRPQITTPAERASRRDRFPRMSEERRGRRMEPTVRPKHHETVYQVDSNIIEREYDPEKDEDAESIGSLDHVQSFASPQTIRPQNRVTWNGSFR</sequence>